<evidence type="ECO:0000313" key="5">
    <source>
        <dbReference type="EMBL" id="KAK7688192.1"/>
    </source>
</evidence>
<dbReference type="GO" id="GO:0043386">
    <property type="term" value="P:mycotoxin biosynthetic process"/>
    <property type="evidence" value="ECO:0007669"/>
    <property type="project" value="InterPro"/>
</dbReference>
<dbReference type="AlphaFoldDB" id="A0AAW0G702"/>
<proteinExistence type="inferred from homology"/>
<keyword evidence="4" id="KW-0812">Transmembrane</keyword>
<dbReference type="InterPro" id="IPR021765">
    <property type="entry name" value="UstYa-like"/>
</dbReference>
<comment type="caution">
    <text evidence="5">The sequence shown here is derived from an EMBL/GenBank/DDBJ whole genome shotgun (WGS) entry which is preliminary data.</text>
</comment>
<feature type="transmembrane region" description="Helical" evidence="4">
    <location>
        <begin position="12"/>
        <end position="34"/>
    </location>
</feature>
<organism evidence="5 6">
    <name type="scientific">Cerrena zonata</name>
    <dbReference type="NCBI Taxonomy" id="2478898"/>
    <lineage>
        <taxon>Eukaryota</taxon>
        <taxon>Fungi</taxon>
        <taxon>Dikarya</taxon>
        <taxon>Basidiomycota</taxon>
        <taxon>Agaricomycotina</taxon>
        <taxon>Agaricomycetes</taxon>
        <taxon>Polyporales</taxon>
        <taxon>Cerrenaceae</taxon>
        <taxon>Cerrena</taxon>
    </lineage>
</organism>
<evidence type="ECO:0008006" key="7">
    <source>
        <dbReference type="Google" id="ProtNLM"/>
    </source>
</evidence>
<dbReference type="EMBL" id="JASBNA010000011">
    <property type="protein sequence ID" value="KAK7688192.1"/>
    <property type="molecule type" value="Genomic_DNA"/>
</dbReference>
<evidence type="ECO:0000256" key="3">
    <source>
        <dbReference type="ARBA" id="ARBA00035112"/>
    </source>
</evidence>
<reference evidence="5 6" key="1">
    <citation type="submission" date="2022-09" db="EMBL/GenBank/DDBJ databases">
        <authorList>
            <person name="Palmer J.M."/>
        </authorList>
    </citation>
    <scope>NUCLEOTIDE SEQUENCE [LARGE SCALE GENOMIC DNA]</scope>
    <source>
        <strain evidence="5 6">DSM 7382</strain>
    </source>
</reference>
<dbReference type="PANTHER" id="PTHR33365">
    <property type="entry name" value="YALI0B05434P"/>
    <property type="match status" value="1"/>
</dbReference>
<keyword evidence="4" id="KW-1133">Transmembrane helix</keyword>
<evidence type="ECO:0000256" key="1">
    <source>
        <dbReference type="ARBA" id="ARBA00004685"/>
    </source>
</evidence>
<dbReference type="Proteomes" id="UP001385951">
    <property type="component" value="Unassembled WGS sequence"/>
</dbReference>
<name>A0AAW0G702_9APHY</name>
<dbReference type="Pfam" id="PF11807">
    <property type="entry name" value="UstYa"/>
    <property type="match status" value="1"/>
</dbReference>
<comment type="pathway">
    <text evidence="1">Mycotoxin biosynthesis.</text>
</comment>
<dbReference type="GO" id="GO:0016491">
    <property type="term" value="F:oxidoreductase activity"/>
    <property type="evidence" value="ECO:0007669"/>
    <property type="project" value="UniProtKB-KW"/>
</dbReference>
<comment type="similarity">
    <text evidence="3">Belongs to the ustYa family.</text>
</comment>
<evidence type="ECO:0000256" key="2">
    <source>
        <dbReference type="ARBA" id="ARBA00023002"/>
    </source>
</evidence>
<evidence type="ECO:0000256" key="4">
    <source>
        <dbReference type="SAM" id="Phobius"/>
    </source>
</evidence>
<protein>
    <recommendedName>
        <fullName evidence="7">Oxidase ustYa</fullName>
    </recommendedName>
</protein>
<gene>
    <name evidence="5" type="ORF">QCA50_008562</name>
</gene>
<keyword evidence="2" id="KW-0560">Oxidoreductase</keyword>
<evidence type="ECO:0000313" key="6">
    <source>
        <dbReference type="Proteomes" id="UP001385951"/>
    </source>
</evidence>
<sequence>MPSNSYYLVPTRAVHSGIFVLLLSLVFGVLNAVIRTSSKQVDTVLDGRLTSIPLIPNPVALKYEEIGYAPEDDSIDWDAIVPPGRGFIRYDEGGEEKYYAATLYHQIHCLNNLEAVFRAYRNGSALHVDAHLMHCFGYLRQLVLCAADTTLEPSETVVNRHGQVRHIVFGTGAMHQCRDWRQVWDYAAENYQTWKDKDYYAIAGHSR</sequence>
<keyword evidence="6" id="KW-1185">Reference proteome</keyword>
<keyword evidence="4" id="KW-0472">Membrane</keyword>
<accession>A0AAW0G702</accession>
<dbReference type="PANTHER" id="PTHR33365:SF11">
    <property type="entry name" value="TAT PATHWAY SIGNAL SEQUENCE"/>
    <property type="match status" value="1"/>
</dbReference>